<evidence type="ECO:0000256" key="1">
    <source>
        <dbReference type="ARBA" id="ARBA00023015"/>
    </source>
</evidence>
<protein>
    <submittedName>
        <fullName evidence="7">Helix-turn-helix domain-containing protein</fullName>
    </submittedName>
    <submittedName>
        <fullName evidence="6">TetR/AcrR family transcriptional regulator</fullName>
    </submittedName>
</protein>
<dbReference type="KEGG" id="xin:Q7W82_20135"/>
<dbReference type="PROSITE" id="PS50977">
    <property type="entry name" value="HTH_TETR_2"/>
    <property type="match status" value="1"/>
</dbReference>
<evidence type="ECO:0000256" key="2">
    <source>
        <dbReference type="ARBA" id="ARBA00023125"/>
    </source>
</evidence>
<reference evidence="7" key="3">
    <citation type="submission" date="2023-08" db="EMBL/GenBank/DDBJ databases">
        <title>Complete genome sequence of Xanthomonas indica.</title>
        <authorList>
            <person name="Patil P.B."/>
            <person name="Rana R."/>
        </authorList>
    </citation>
    <scope>NUCLEOTIDE SEQUENCE</scope>
    <source>
        <strain evidence="7">PPL560</strain>
    </source>
</reference>
<dbReference type="PANTHER" id="PTHR30055:SF234">
    <property type="entry name" value="HTH-TYPE TRANSCRIPTIONAL REGULATOR BETI"/>
    <property type="match status" value="1"/>
</dbReference>
<reference evidence="6" key="2">
    <citation type="submission" date="2022-01" db="EMBL/GenBank/DDBJ databases">
        <authorList>
            <person name="Rana R."/>
            <person name="Patil P.B."/>
        </authorList>
    </citation>
    <scope>NUCLEOTIDE SEQUENCE</scope>
    <source>
        <strain evidence="6">PPL560</strain>
    </source>
</reference>
<dbReference type="GO" id="GO:0000976">
    <property type="term" value="F:transcription cis-regulatory region binding"/>
    <property type="evidence" value="ECO:0007669"/>
    <property type="project" value="TreeGrafter"/>
</dbReference>
<name>A0AAU8I594_9XANT</name>
<dbReference type="PANTHER" id="PTHR30055">
    <property type="entry name" value="HTH-TYPE TRANSCRIPTIONAL REGULATOR RUTR"/>
    <property type="match status" value="1"/>
</dbReference>
<accession>A0AAU8I594</accession>
<keyword evidence="2 4" id="KW-0238">DNA-binding</keyword>
<gene>
    <name evidence="6" type="ORF">L3V74_10935</name>
    <name evidence="7" type="ORF">Q7W82_20135</name>
</gene>
<dbReference type="Gene3D" id="1.10.357.10">
    <property type="entry name" value="Tetracycline Repressor, domain 2"/>
    <property type="match status" value="1"/>
</dbReference>
<feature type="domain" description="HTH tetR-type" evidence="5">
    <location>
        <begin position="6"/>
        <end position="65"/>
    </location>
</feature>
<evidence type="ECO:0000313" key="6">
    <source>
        <dbReference type="EMBL" id="MCI2262058.1"/>
    </source>
</evidence>
<evidence type="ECO:0000313" key="8">
    <source>
        <dbReference type="Proteomes" id="UP001430647"/>
    </source>
</evidence>
<proteinExistence type="predicted"/>
<dbReference type="GO" id="GO:0003700">
    <property type="term" value="F:DNA-binding transcription factor activity"/>
    <property type="evidence" value="ECO:0007669"/>
    <property type="project" value="TreeGrafter"/>
</dbReference>
<dbReference type="InterPro" id="IPR001647">
    <property type="entry name" value="HTH_TetR"/>
</dbReference>
<dbReference type="Pfam" id="PF21597">
    <property type="entry name" value="TetR_C_43"/>
    <property type="match status" value="1"/>
</dbReference>
<dbReference type="InterPro" id="IPR049445">
    <property type="entry name" value="TetR_SbtR-like_C"/>
</dbReference>
<dbReference type="InterPro" id="IPR009057">
    <property type="entry name" value="Homeodomain-like_sf"/>
</dbReference>
<keyword evidence="3" id="KW-0804">Transcription</keyword>
<dbReference type="SUPFAM" id="SSF46689">
    <property type="entry name" value="Homeodomain-like"/>
    <property type="match status" value="1"/>
</dbReference>
<evidence type="ECO:0000313" key="7">
    <source>
        <dbReference type="EMBL" id="XCI80528.1"/>
    </source>
</evidence>
<feature type="DNA-binding region" description="H-T-H motif" evidence="4">
    <location>
        <begin position="28"/>
        <end position="47"/>
    </location>
</feature>
<evidence type="ECO:0000259" key="5">
    <source>
        <dbReference type="PROSITE" id="PS50977"/>
    </source>
</evidence>
<reference evidence="6 8" key="1">
    <citation type="journal article" date="2022" name="Curr. Microbiol.">
        <title>Xanthomonas indica sp. nov., a Novel Member of Non-Pathogenic Xanthomonas Community from Healthy Rice Seeds.</title>
        <authorList>
            <person name="Rana R."/>
            <person name="Madhavan V.N."/>
            <person name="Saroha T."/>
            <person name="Bansal K."/>
            <person name="Kaur A."/>
            <person name="Sonti R.V."/>
            <person name="Patel H.K."/>
            <person name="Patil P.B."/>
        </authorList>
    </citation>
    <scope>NUCLEOTIDE SEQUENCE [LARGE SCALE GENOMIC DNA]</scope>
    <source>
        <strain evidence="6 8">PPL560</strain>
    </source>
</reference>
<dbReference type="InterPro" id="IPR036271">
    <property type="entry name" value="Tet_transcr_reg_TetR-rel_C_sf"/>
</dbReference>
<dbReference type="SUPFAM" id="SSF48498">
    <property type="entry name" value="Tetracyclin repressor-like, C-terminal domain"/>
    <property type="match status" value="1"/>
</dbReference>
<dbReference type="RefSeq" id="WP_242160043.1">
    <property type="nucleotide sequence ID" value="NZ_CP131914.1"/>
</dbReference>
<keyword evidence="8" id="KW-1185">Reference proteome</keyword>
<organism evidence="7">
    <name type="scientific">Xanthomonas indica</name>
    <dbReference type="NCBI Taxonomy" id="2912242"/>
    <lineage>
        <taxon>Bacteria</taxon>
        <taxon>Pseudomonadati</taxon>
        <taxon>Pseudomonadota</taxon>
        <taxon>Gammaproteobacteria</taxon>
        <taxon>Lysobacterales</taxon>
        <taxon>Lysobacteraceae</taxon>
        <taxon>Xanthomonas</taxon>
    </lineage>
</organism>
<dbReference type="AlphaFoldDB" id="A0AAU8I594"/>
<dbReference type="InterPro" id="IPR050109">
    <property type="entry name" value="HTH-type_TetR-like_transc_reg"/>
</dbReference>
<dbReference type="Proteomes" id="UP001430647">
    <property type="component" value="Unassembled WGS sequence"/>
</dbReference>
<dbReference type="PRINTS" id="PR00455">
    <property type="entry name" value="HTHTETR"/>
</dbReference>
<dbReference type="EMBL" id="JAKJPQ010000008">
    <property type="protein sequence ID" value="MCI2262058.1"/>
    <property type="molecule type" value="Genomic_DNA"/>
</dbReference>
<evidence type="ECO:0000256" key="3">
    <source>
        <dbReference type="ARBA" id="ARBA00023163"/>
    </source>
</evidence>
<dbReference type="Pfam" id="PF00440">
    <property type="entry name" value="TetR_N"/>
    <property type="match status" value="1"/>
</dbReference>
<keyword evidence="1" id="KW-0805">Transcription regulation</keyword>
<dbReference type="EMBL" id="CP131914">
    <property type="protein sequence ID" value="XCI80528.1"/>
    <property type="molecule type" value="Genomic_DNA"/>
</dbReference>
<evidence type="ECO:0000256" key="4">
    <source>
        <dbReference type="PROSITE-ProRule" id="PRU00335"/>
    </source>
</evidence>
<sequence>MRADAQKNYQRLLDVAREALAEAGADTSLRDIARRAEVGLGTLYRHFPTREALLEALLRNDFEDLATKADALCVAAASDQALLAWLEEIIAFTHRQRGILAPMMSAIEDDASALHASCVRLRAAGAALLARAQADGKARLDMDGDELFDLIAALAWLREQPSHGKRAERLFELVTGAILAHPTPPPTTSPARKR</sequence>